<keyword evidence="2" id="KW-0732">Signal</keyword>
<reference evidence="4" key="1">
    <citation type="journal article" date="2019" name="Int. J. Syst. Evol. Microbiol.">
        <title>The Global Catalogue of Microorganisms (GCM) 10K type strain sequencing project: providing services to taxonomists for standard genome sequencing and annotation.</title>
        <authorList>
            <consortium name="The Broad Institute Genomics Platform"/>
            <consortium name="The Broad Institute Genome Sequencing Center for Infectious Disease"/>
            <person name="Wu L."/>
            <person name="Ma J."/>
        </authorList>
    </citation>
    <scope>NUCLEOTIDE SEQUENCE [LARGE SCALE GENOMIC DNA]</scope>
    <source>
        <strain evidence="4">CGMCC 4.7020</strain>
    </source>
</reference>
<feature type="region of interest" description="Disordered" evidence="1">
    <location>
        <begin position="42"/>
        <end position="84"/>
    </location>
</feature>
<evidence type="ECO:0000256" key="2">
    <source>
        <dbReference type="SAM" id="SignalP"/>
    </source>
</evidence>
<dbReference type="RefSeq" id="WP_381327746.1">
    <property type="nucleotide sequence ID" value="NZ_JBHTMM010000001.1"/>
</dbReference>
<evidence type="ECO:0000313" key="3">
    <source>
        <dbReference type="EMBL" id="MFD1304348.1"/>
    </source>
</evidence>
<dbReference type="EMBL" id="JBHTMM010000001">
    <property type="protein sequence ID" value="MFD1304348.1"/>
    <property type="molecule type" value="Genomic_DNA"/>
</dbReference>
<organism evidence="3 4">
    <name type="scientific">Streptomyces kaempferi</name>
    <dbReference type="NCBI Taxonomy" id="333725"/>
    <lineage>
        <taxon>Bacteria</taxon>
        <taxon>Bacillati</taxon>
        <taxon>Actinomycetota</taxon>
        <taxon>Actinomycetes</taxon>
        <taxon>Kitasatosporales</taxon>
        <taxon>Streptomycetaceae</taxon>
        <taxon>Streptomyces</taxon>
    </lineage>
</organism>
<name>A0ABW3X7Z5_9ACTN</name>
<proteinExistence type="predicted"/>
<evidence type="ECO:0000256" key="1">
    <source>
        <dbReference type="SAM" id="MobiDB-lite"/>
    </source>
</evidence>
<protein>
    <submittedName>
        <fullName evidence="3">Uncharacterized protein</fullName>
    </submittedName>
</protein>
<evidence type="ECO:0000313" key="4">
    <source>
        <dbReference type="Proteomes" id="UP001597058"/>
    </source>
</evidence>
<keyword evidence="4" id="KW-1185">Reference proteome</keyword>
<accession>A0ABW3X7Z5</accession>
<gene>
    <name evidence="3" type="ORF">ACFQ5X_00635</name>
</gene>
<feature type="signal peptide" evidence="2">
    <location>
        <begin position="1"/>
        <end position="27"/>
    </location>
</feature>
<sequence length="130" mass="13408">MKLTQRISMISIAATAAVLFGAGGVQAQGDGGHLPVLGTPNTMDTTNDGGGTNNNHNNNIGRGPNNNNNNNGGRNNNNNNNNIGGQSLNNGGLLSVLGITRLFNFQVCYPTGQVGRGNTSVNQNVNCNQS</sequence>
<comment type="caution">
    <text evidence="3">The sequence shown here is derived from an EMBL/GenBank/DDBJ whole genome shotgun (WGS) entry which is preliminary data.</text>
</comment>
<dbReference type="Proteomes" id="UP001597058">
    <property type="component" value="Unassembled WGS sequence"/>
</dbReference>
<feature type="chain" id="PRO_5045458107" evidence="2">
    <location>
        <begin position="28"/>
        <end position="130"/>
    </location>
</feature>